<evidence type="ECO:0000313" key="7">
    <source>
        <dbReference type="EMBL" id="HDS11157.1"/>
    </source>
</evidence>
<evidence type="ECO:0000256" key="6">
    <source>
        <dbReference type="SAM" id="Phobius"/>
    </source>
</evidence>
<comment type="caution">
    <text evidence="7">The sequence shown here is derived from an EMBL/GenBank/DDBJ whole genome shotgun (WGS) entry which is preliminary data.</text>
</comment>
<evidence type="ECO:0000256" key="4">
    <source>
        <dbReference type="ARBA" id="ARBA00022989"/>
    </source>
</evidence>
<protein>
    <submittedName>
        <fullName evidence="7">Cation:proton antiporter</fullName>
    </submittedName>
</protein>
<dbReference type="AlphaFoldDB" id="A0A7C1E0R1"/>
<gene>
    <name evidence="7" type="ORF">ENO04_06065</name>
</gene>
<evidence type="ECO:0000256" key="2">
    <source>
        <dbReference type="ARBA" id="ARBA00022475"/>
    </source>
</evidence>
<dbReference type="InterPro" id="IPR002758">
    <property type="entry name" value="Cation_antiport_E"/>
</dbReference>
<dbReference type="GO" id="GO:0005886">
    <property type="term" value="C:plasma membrane"/>
    <property type="evidence" value="ECO:0007669"/>
    <property type="project" value="UniProtKB-SubCell"/>
</dbReference>
<sequence>MKKYIPIFVLTFLVYVFVGGTFTLFDVVVGIIIGSLVSGIVTPFIVSDEKKALDLKRLFYLLIYTIYYLSVAEFKSHAQVIRTINFGKPDLKPAIFKVNYKSNSQYTVVSEANSITNTPGTVVIDLNEEKKVFYVHWLYADKLEEEYCYKNILEPFENRLRKVFD</sequence>
<dbReference type="PANTHER" id="PTHR34584:SF1">
    <property type="entry name" value="NA(+)_H(+) ANTIPORTER SUBUNIT E1"/>
    <property type="match status" value="1"/>
</dbReference>
<dbReference type="PANTHER" id="PTHR34584">
    <property type="entry name" value="NA(+)/H(+) ANTIPORTER SUBUNIT E1"/>
    <property type="match status" value="1"/>
</dbReference>
<reference evidence="7" key="1">
    <citation type="journal article" date="2020" name="mSystems">
        <title>Genome- and Community-Level Interaction Insights into Carbon Utilization and Element Cycling Functions of Hydrothermarchaeota in Hydrothermal Sediment.</title>
        <authorList>
            <person name="Zhou Z."/>
            <person name="Liu Y."/>
            <person name="Xu W."/>
            <person name="Pan J."/>
            <person name="Luo Z.H."/>
            <person name="Li M."/>
        </authorList>
    </citation>
    <scope>NUCLEOTIDE SEQUENCE [LARGE SCALE GENOMIC DNA]</scope>
    <source>
        <strain evidence="7">SpSt-123</strain>
    </source>
</reference>
<dbReference type="GO" id="GO:0008324">
    <property type="term" value="F:monoatomic cation transmembrane transporter activity"/>
    <property type="evidence" value="ECO:0007669"/>
    <property type="project" value="InterPro"/>
</dbReference>
<dbReference type="EMBL" id="DSDY01000182">
    <property type="protein sequence ID" value="HDS11157.1"/>
    <property type="molecule type" value="Genomic_DNA"/>
</dbReference>
<keyword evidence="4 6" id="KW-1133">Transmembrane helix</keyword>
<feature type="transmembrane region" description="Helical" evidence="6">
    <location>
        <begin position="12"/>
        <end position="37"/>
    </location>
</feature>
<feature type="transmembrane region" description="Helical" evidence="6">
    <location>
        <begin position="57"/>
        <end position="74"/>
    </location>
</feature>
<dbReference type="Pfam" id="PF01899">
    <property type="entry name" value="MNHE"/>
    <property type="match status" value="1"/>
</dbReference>
<evidence type="ECO:0000256" key="3">
    <source>
        <dbReference type="ARBA" id="ARBA00022692"/>
    </source>
</evidence>
<dbReference type="PIRSF" id="PIRSF019239">
    <property type="entry name" value="MrpE"/>
    <property type="match status" value="1"/>
</dbReference>
<proteinExistence type="predicted"/>
<keyword evidence="3 6" id="KW-0812">Transmembrane</keyword>
<keyword evidence="2" id="KW-1003">Cell membrane</keyword>
<evidence type="ECO:0000256" key="5">
    <source>
        <dbReference type="ARBA" id="ARBA00023136"/>
    </source>
</evidence>
<keyword evidence="5 6" id="KW-0472">Membrane</keyword>
<name>A0A7C1E0R1_9CREN</name>
<accession>A0A7C1E0R1</accession>
<organism evidence="7">
    <name type="scientific">Fervidicoccus fontis</name>
    <dbReference type="NCBI Taxonomy" id="683846"/>
    <lineage>
        <taxon>Archaea</taxon>
        <taxon>Thermoproteota</taxon>
        <taxon>Thermoprotei</taxon>
        <taxon>Fervidicoccales</taxon>
        <taxon>Fervidicoccaceae</taxon>
        <taxon>Fervidicoccus</taxon>
    </lineage>
</organism>
<comment type="subcellular location">
    <subcellularLocation>
        <location evidence="1">Cell membrane</location>
        <topology evidence="1">Multi-pass membrane protein</topology>
    </subcellularLocation>
</comment>
<evidence type="ECO:0000256" key="1">
    <source>
        <dbReference type="ARBA" id="ARBA00004651"/>
    </source>
</evidence>